<keyword evidence="3" id="KW-1185">Reference proteome</keyword>
<dbReference type="Proteomes" id="UP001632038">
    <property type="component" value="Unassembled WGS sequence"/>
</dbReference>
<protein>
    <submittedName>
        <fullName evidence="2">Uncharacterized protein</fullName>
    </submittedName>
</protein>
<name>A0ABD3CDQ1_9LAMI</name>
<dbReference type="AlphaFoldDB" id="A0ABD3CDQ1"/>
<dbReference type="EMBL" id="JAVIJP010000043">
    <property type="protein sequence ID" value="KAL3626837.1"/>
    <property type="molecule type" value="Genomic_DNA"/>
</dbReference>
<organism evidence="2 3">
    <name type="scientific">Castilleja foliolosa</name>
    <dbReference type="NCBI Taxonomy" id="1961234"/>
    <lineage>
        <taxon>Eukaryota</taxon>
        <taxon>Viridiplantae</taxon>
        <taxon>Streptophyta</taxon>
        <taxon>Embryophyta</taxon>
        <taxon>Tracheophyta</taxon>
        <taxon>Spermatophyta</taxon>
        <taxon>Magnoliopsida</taxon>
        <taxon>eudicotyledons</taxon>
        <taxon>Gunneridae</taxon>
        <taxon>Pentapetalae</taxon>
        <taxon>asterids</taxon>
        <taxon>lamiids</taxon>
        <taxon>Lamiales</taxon>
        <taxon>Orobanchaceae</taxon>
        <taxon>Pedicularideae</taxon>
        <taxon>Castillejinae</taxon>
        <taxon>Castilleja</taxon>
    </lineage>
</organism>
<evidence type="ECO:0000313" key="2">
    <source>
        <dbReference type="EMBL" id="KAL3626837.1"/>
    </source>
</evidence>
<comment type="caution">
    <text evidence="2">The sequence shown here is derived from an EMBL/GenBank/DDBJ whole genome shotgun (WGS) entry which is preliminary data.</text>
</comment>
<gene>
    <name evidence="2" type="ORF">CASFOL_029316</name>
</gene>
<feature type="region of interest" description="Disordered" evidence="1">
    <location>
        <begin position="1"/>
        <end position="22"/>
    </location>
</feature>
<sequence length="333" mass="38181">MITKRRLGHCGGRGGGQIEDPLDDENRYQQVLQDVKNNELRREVRALRRCVARLETLKNGDSHFVDHDDDEIDNPFARAGGERHFRHRVADPGRDFGVRLEIPEFTGKVLPVVEIEGPPVYDEYPDEDVESEFEVVLETVDDNNFTTEVKYASLKSLNICRLGNEIEDNLNFAVEAVRATSENSDGFSANLLDVDKLKVCSYACANAKCPASLHSCLHRVQVANTLPMVKKESTIDNGGFNMRTDHLDVCGPFFFKQCVNANFVSHDINWRSFKHCKQQMFMVGFWYVSNDAKIKTRGRVFSNKGRMMQTRQAFDSVQMLFYFLCFFSYFKKL</sequence>
<proteinExistence type="predicted"/>
<reference evidence="3" key="1">
    <citation type="journal article" date="2024" name="IScience">
        <title>Strigolactones Initiate the Formation of Haustorium-like Structures in Castilleja.</title>
        <authorList>
            <person name="Buerger M."/>
            <person name="Peterson D."/>
            <person name="Chory J."/>
        </authorList>
    </citation>
    <scope>NUCLEOTIDE SEQUENCE [LARGE SCALE GENOMIC DNA]</scope>
</reference>
<accession>A0ABD3CDQ1</accession>
<evidence type="ECO:0000256" key="1">
    <source>
        <dbReference type="SAM" id="MobiDB-lite"/>
    </source>
</evidence>
<evidence type="ECO:0000313" key="3">
    <source>
        <dbReference type="Proteomes" id="UP001632038"/>
    </source>
</evidence>